<dbReference type="GO" id="GO:0003677">
    <property type="term" value="F:DNA binding"/>
    <property type="evidence" value="ECO:0007669"/>
    <property type="project" value="InterPro"/>
</dbReference>
<protein>
    <submittedName>
        <fullName evidence="7">DNA-directed RNA polymerase sigma-70 factor</fullName>
    </submittedName>
</protein>
<feature type="domain" description="RNA polymerase sigma factor 70 region 4 type 2" evidence="6">
    <location>
        <begin position="136"/>
        <end position="187"/>
    </location>
</feature>
<keyword evidence="2" id="KW-0805">Transcription regulation</keyword>
<gene>
    <name evidence="7" type="ORF">PbJCM13498_31230</name>
</gene>
<evidence type="ECO:0000256" key="4">
    <source>
        <dbReference type="ARBA" id="ARBA00023163"/>
    </source>
</evidence>
<dbReference type="PANTHER" id="PTHR43133">
    <property type="entry name" value="RNA POLYMERASE ECF-TYPE SIGMA FACTO"/>
    <property type="match status" value="1"/>
</dbReference>
<dbReference type="SUPFAM" id="SSF88659">
    <property type="entry name" value="Sigma3 and sigma4 domains of RNA polymerase sigma factors"/>
    <property type="match status" value="1"/>
</dbReference>
<dbReference type="AlphaFoldDB" id="A0A5M4B266"/>
<keyword evidence="4" id="KW-0804">Transcription</keyword>
<dbReference type="Proteomes" id="UP000391834">
    <property type="component" value="Unassembled WGS sequence"/>
</dbReference>
<dbReference type="InterPro" id="IPR036388">
    <property type="entry name" value="WH-like_DNA-bd_sf"/>
</dbReference>
<dbReference type="GO" id="GO:0000428">
    <property type="term" value="C:DNA-directed RNA polymerase complex"/>
    <property type="evidence" value="ECO:0007669"/>
    <property type="project" value="UniProtKB-KW"/>
</dbReference>
<dbReference type="Gene3D" id="1.10.1740.10">
    <property type="match status" value="1"/>
</dbReference>
<evidence type="ECO:0000256" key="3">
    <source>
        <dbReference type="ARBA" id="ARBA00023082"/>
    </source>
</evidence>
<dbReference type="InterPro" id="IPR014284">
    <property type="entry name" value="RNA_pol_sigma-70_dom"/>
</dbReference>
<dbReference type="PANTHER" id="PTHR43133:SF46">
    <property type="entry name" value="RNA POLYMERASE SIGMA-70 FACTOR ECF SUBFAMILY"/>
    <property type="match status" value="1"/>
</dbReference>
<dbReference type="InterPro" id="IPR007627">
    <property type="entry name" value="RNA_pol_sigma70_r2"/>
</dbReference>
<dbReference type="InterPro" id="IPR013324">
    <property type="entry name" value="RNA_pol_sigma_r3/r4-like"/>
</dbReference>
<keyword evidence="3" id="KW-0731">Sigma factor</keyword>
<dbReference type="InterPro" id="IPR013249">
    <property type="entry name" value="RNA_pol_sigma70_r4_t2"/>
</dbReference>
<dbReference type="InterPro" id="IPR013325">
    <property type="entry name" value="RNA_pol_sigma_r2"/>
</dbReference>
<comment type="similarity">
    <text evidence="1">Belongs to the sigma-70 factor family. ECF subfamily.</text>
</comment>
<dbReference type="Gene3D" id="1.10.10.10">
    <property type="entry name" value="Winged helix-like DNA-binding domain superfamily/Winged helix DNA-binding domain"/>
    <property type="match status" value="1"/>
</dbReference>
<name>A0A5M4B266_9BACT</name>
<evidence type="ECO:0000313" key="7">
    <source>
        <dbReference type="EMBL" id="GET34260.1"/>
    </source>
</evidence>
<sequence length="207" mass="24449">MSQNLSIIVSTYFFLMQDNSKTYCDRLIKGDKKVIDRLYEMYHARIFHFALSFLKNEEDSYDIVQEVFVKLWEKRSSFRKDTNIDALMFTMAKNTILSIFRKRASEKKYIEFLGHHMQINTDATSEQVDYSFLKAQYQSVIPKLPLKRKEIFILSREKGLTNKEIAKLKGISEKTVEDHITKSLAFLKKHISQFGIWAALFYALFIE</sequence>
<evidence type="ECO:0000313" key="8">
    <source>
        <dbReference type="Proteomes" id="UP000391834"/>
    </source>
</evidence>
<keyword evidence="7" id="KW-0240">DNA-directed RNA polymerase</keyword>
<comment type="caution">
    <text evidence="7">The sequence shown here is derived from an EMBL/GenBank/DDBJ whole genome shotgun (WGS) entry which is preliminary data.</text>
</comment>
<dbReference type="InterPro" id="IPR039425">
    <property type="entry name" value="RNA_pol_sigma-70-like"/>
</dbReference>
<dbReference type="Pfam" id="PF04542">
    <property type="entry name" value="Sigma70_r2"/>
    <property type="match status" value="1"/>
</dbReference>
<dbReference type="SUPFAM" id="SSF88946">
    <property type="entry name" value="Sigma2 domain of RNA polymerase sigma factors"/>
    <property type="match status" value="1"/>
</dbReference>
<evidence type="ECO:0000256" key="1">
    <source>
        <dbReference type="ARBA" id="ARBA00010641"/>
    </source>
</evidence>
<dbReference type="InterPro" id="IPR014327">
    <property type="entry name" value="RNA_pol_sigma70_bacteroid"/>
</dbReference>
<proteinExistence type="inferred from homology"/>
<dbReference type="NCBIfam" id="TIGR02937">
    <property type="entry name" value="sigma70-ECF"/>
    <property type="match status" value="1"/>
</dbReference>
<evidence type="ECO:0000259" key="5">
    <source>
        <dbReference type="Pfam" id="PF04542"/>
    </source>
</evidence>
<reference evidence="7 8" key="1">
    <citation type="submission" date="2019-10" db="EMBL/GenBank/DDBJ databases">
        <title>Prolixibacter strains distinguished by the presence of nitrate reductase genes were adept at nitrate-dependent anaerobic corrosion of metallic iron and carbon steel.</title>
        <authorList>
            <person name="Iino T."/>
            <person name="Shono N."/>
            <person name="Ito K."/>
            <person name="Nakamura R."/>
            <person name="Sueoka K."/>
            <person name="Harayama S."/>
            <person name="Ohkuma M."/>
        </authorList>
    </citation>
    <scope>NUCLEOTIDE SEQUENCE [LARGE SCALE GENOMIC DNA]</scope>
    <source>
        <strain evidence="7 8">JCM 13498</strain>
    </source>
</reference>
<evidence type="ECO:0000256" key="2">
    <source>
        <dbReference type="ARBA" id="ARBA00023015"/>
    </source>
</evidence>
<feature type="domain" description="RNA polymerase sigma-70 region 2" evidence="5">
    <location>
        <begin position="38"/>
        <end position="104"/>
    </location>
</feature>
<accession>A0A5M4B266</accession>
<dbReference type="EMBL" id="BLAX01000001">
    <property type="protein sequence ID" value="GET34260.1"/>
    <property type="molecule type" value="Genomic_DNA"/>
</dbReference>
<dbReference type="GO" id="GO:0016987">
    <property type="term" value="F:sigma factor activity"/>
    <property type="evidence" value="ECO:0007669"/>
    <property type="project" value="UniProtKB-KW"/>
</dbReference>
<dbReference type="Pfam" id="PF08281">
    <property type="entry name" value="Sigma70_r4_2"/>
    <property type="match status" value="1"/>
</dbReference>
<evidence type="ECO:0000259" key="6">
    <source>
        <dbReference type="Pfam" id="PF08281"/>
    </source>
</evidence>
<dbReference type="NCBIfam" id="TIGR02985">
    <property type="entry name" value="Sig70_bacteroi1"/>
    <property type="match status" value="1"/>
</dbReference>
<dbReference type="GO" id="GO:0006352">
    <property type="term" value="P:DNA-templated transcription initiation"/>
    <property type="evidence" value="ECO:0007669"/>
    <property type="project" value="InterPro"/>
</dbReference>
<keyword evidence="8" id="KW-1185">Reference proteome</keyword>
<organism evidence="7 8">
    <name type="scientific">Prolixibacter bellariivorans</name>
    <dbReference type="NCBI Taxonomy" id="314319"/>
    <lineage>
        <taxon>Bacteria</taxon>
        <taxon>Pseudomonadati</taxon>
        <taxon>Bacteroidota</taxon>
        <taxon>Bacteroidia</taxon>
        <taxon>Marinilabiliales</taxon>
        <taxon>Prolixibacteraceae</taxon>
        <taxon>Prolixibacter</taxon>
    </lineage>
</organism>